<dbReference type="AlphaFoldDB" id="A0A2H3BUQ0"/>
<evidence type="ECO:0000313" key="3">
    <source>
        <dbReference type="Proteomes" id="UP000218334"/>
    </source>
</evidence>
<dbReference type="InterPro" id="IPR025476">
    <property type="entry name" value="Helitron_helicase-like"/>
</dbReference>
<organism evidence="2 3">
    <name type="scientific">Armillaria solidipes</name>
    <dbReference type="NCBI Taxonomy" id="1076256"/>
    <lineage>
        <taxon>Eukaryota</taxon>
        <taxon>Fungi</taxon>
        <taxon>Dikarya</taxon>
        <taxon>Basidiomycota</taxon>
        <taxon>Agaricomycotina</taxon>
        <taxon>Agaricomycetes</taxon>
        <taxon>Agaricomycetidae</taxon>
        <taxon>Agaricales</taxon>
        <taxon>Marasmiineae</taxon>
        <taxon>Physalacriaceae</taxon>
        <taxon>Armillaria</taxon>
    </lineage>
</organism>
<gene>
    <name evidence="2" type="ORF">ARMSODRAFT_855369</name>
</gene>
<feature type="non-terminal residue" evidence="2">
    <location>
        <position position="397"/>
    </location>
</feature>
<dbReference type="STRING" id="1076256.A0A2H3BUQ0"/>
<dbReference type="EMBL" id="KZ293418">
    <property type="protein sequence ID" value="PBK74569.1"/>
    <property type="molecule type" value="Genomic_DNA"/>
</dbReference>
<reference evidence="3" key="1">
    <citation type="journal article" date="2017" name="Nat. Ecol. Evol.">
        <title>Genome expansion and lineage-specific genetic innovations in the forest pathogenic fungi Armillaria.</title>
        <authorList>
            <person name="Sipos G."/>
            <person name="Prasanna A.N."/>
            <person name="Walter M.C."/>
            <person name="O'Connor E."/>
            <person name="Balint B."/>
            <person name="Krizsan K."/>
            <person name="Kiss B."/>
            <person name="Hess J."/>
            <person name="Varga T."/>
            <person name="Slot J."/>
            <person name="Riley R."/>
            <person name="Boka B."/>
            <person name="Rigling D."/>
            <person name="Barry K."/>
            <person name="Lee J."/>
            <person name="Mihaltcheva S."/>
            <person name="LaButti K."/>
            <person name="Lipzen A."/>
            <person name="Waldron R."/>
            <person name="Moloney N.M."/>
            <person name="Sperisen C."/>
            <person name="Kredics L."/>
            <person name="Vagvoelgyi C."/>
            <person name="Patrignani A."/>
            <person name="Fitzpatrick D."/>
            <person name="Nagy I."/>
            <person name="Doyle S."/>
            <person name="Anderson J.B."/>
            <person name="Grigoriev I.V."/>
            <person name="Gueldener U."/>
            <person name="Muensterkoetter M."/>
            <person name="Nagy L.G."/>
        </authorList>
    </citation>
    <scope>NUCLEOTIDE SEQUENCE [LARGE SCALE GENOMIC DNA]</scope>
    <source>
        <strain evidence="3">28-4</strain>
    </source>
</reference>
<protein>
    <recommendedName>
        <fullName evidence="1">Helitron helicase-like domain-containing protein</fullName>
    </recommendedName>
</protein>
<dbReference type="Proteomes" id="UP000218334">
    <property type="component" value="Unassembled WGS sequence"/>
</dbReference>
<evidence type="ECO:0000313" key="2">
    <source>
        <dbReference type="EMBL" id="PBK74569.1"/>
    </source>
</evidence>
<dbReference type="Pfam" id="PF14214">
    <property type="entry name" value="Helitron_like_N"/>
    <property type="match status" value="1"/>
</dbReference>
<proteinExistence type="predicted"/>
<sequence length="397" mass="45151">MEWICEHCSAPHWYDERLKSKSMTRPHFGMCCLQGQVKLPHLCPAPGILQNLLCGISSMSDTFMKNIRQYNAALAFTSVAVKVDEAVTNSSEPYSFRVSGELHHRMGSLLPAEGEQMSYAQLYIHDLIETLGMCNHRNPNLKPEIMSALQGLLHDVNPYVPLYRHAYLIMKDKPHEEYPNLEVRLHVGDGTDGQWYNLPTADELAAVIPGDGTEEVKNEQDIVLCMHDQSLKRISQLHPSYQSLHYVLLFPYGELGWNRYIPLEETETGTHTKHKKVTQHLYYAYRLHERPMIEPDAPLFCGGRLTQQYIVDTWASIEQSDLNWVQNNQKTIRADLYKGLVDAATNADGLQNSGQHIVLPSSHTGSPRAMYQLYQDSMAICRALQKPDIFLTMTANP</sequence>
<dbReference type="PANTHER" id="PTHR45786">
    <property type="entry name" value="DNA BINDING PROTEIN-LIKE"/>
    <property type="match status" value="1"/>
</dbReference>
<dbReference type="PANTHER" id="PTHR45786:SF74">
    <property type="entry name" value="ATP-DEPENDENT DNA HELICASE"/>
    <property type="match status" value="1"/>
</dbReference>
<keyword evidence="3" id="KW-1185">Reference proteome</keyword>
<feature type="domain" description="Helitron helicase-like" evidence="1">
    <location>
        <begin position="282"/>
        <end position="397"/>
    </location>
</feature>
<accession>A0A2H3BUQ0</accession>
<evidence type="ECO:0000259" key="1">
    <source>
        <dbReference type="Pfam" id="PF14214"/>
    </source>
</evidence>
<name>A0A2H3BUQ0_9AGAR</name>